<evidence type="ECO:0000256" key="2">
    <source>
        <dbReference type="ARBA" id="ARBA00009883"/>
    </source>
</evidence>
<evidence type="ECO:0000313" key="9">
    <source>
        <dbReference type="Proteomes" id="UP000265100"/>
    </source>
</evidence>
<dbReference type="STRING" id="8154.ENSACLP00000003214"/>
<dbReference type="GO" id="GO:0005576">
    <property type="term" value="C:extracellular region"/>
    <property type="evidence" value="ECO:0007669"/>
    <property type="project" value="UniProtKB-SubCell"/>
</dbReference>
<dbReference type="OMA" id="ITPLDPC"/>
<keyword evidence="9" id="KW-1185">Reference proteome</keyword>
<dbReference type="AlphaFoldDB" id="A0A3P8NEP8"/>
<dbReference type="Gene3D" id="3.90.1450.10">
    <property type="entry name" value="Guanylin"/>
    <property type="match status" value="1"/>
</dbReference>
<protein>
    <recommendedName>
        <fullName evidence="7">Guanylate cyclase activator 2B</fullName>
    </recommendedName>
</protein>
<evidence type="ECO:0000256" key="6">
    <source>
        <dbReference type="ARBA" id="ARBA00037765"/>
    </source>
</evidence>
<evidence type="ECO:0000256" key="7">
    <source>
        <dbReference type="ARBA" id="ARBA00041176"/>
    </source>
</evidence>
<name>A0A3P8NEP8_ASTCA</name>
<keyword evidence="5" id="KW-1015">Disulfide bond</keyword>
<accession>A0A3P8NEP8</accession>
<comment type="function">
    <text evidence="6">Endogenous activator of intestinal guanylate cyclase. It stimulates this enzyme through the same receptor binding region as the heat-stable enterotoxins. May be a potent physiological regulator of intestinal fluid and electrolyte transport. May be an autocrine/paracrine regulator of intestinal salt and water transport.</text>
</comment>
<keyword evidence="3" id="KW-0964">Secreted</keyword>
<dbReference type="InterPro" id="IPR036382">
    <property type="entry name" value="Guanylin_sf"/>
</dbReference>
<dbReference type="InterPro" id="IPR000879">
    <property type="entry name" value="Guanylin"/>
</dbReference>
<sequence>MAKKCSSDSPTCYCPPPIVCIVFTNGNLLSLSPQVGDKSFPLEAVKQLKKIMELDENLGSHSDAHTFKTVCANPLVPQVFRPVCQKDEEVAVFSSLSKESPKGDQIILVTNTLRYYSVFLSHRYFSTAYCKGYCMHKKLCK</sequence>
<evidence type="ECO:0000313" key="8">
    <source>
        <dbReference type="Ensembl" id="ENSACLP00000003214.2"/>
    </source>
</evidence>
<reference evidence="8" key="3">
    <citation type="submission" date="2025-09" db="UniProtKB">
        <authorList>
            <consortium name="Ensembl"/>
        </authorList>
    </citation>
    <scope>IDENTIFICATION</scope>
</reference>
<comment type="similarity">
    <text evidence="2">Belongs to the guanylin family.</text>
</comment>
<evidence type="ECO:0000256" key="5">
    <source>
        <dbReference type="ARBA" id="ARBA00023157"/>
    </source>
</evidence>
<evidence type="ECO:0000256" key="4">
    <source>
        <dbReference type="ARBA" id="ARBA00022729"/>
    </source>
</evidence>
<dbReference type="Ensembl" id="ENSACLT00000003290.2">
    <property type="protein sequence ID" value="ENSACLP00000003214.2"/>
    <property type="gene ID" value="ENSACLG00000002189.2"/>
</dbReference>
<evidence type="ECO:0000256" key="3">
    <source>
        <dbReference type="ARBA" id="ARBA00022525"/>
    </source>
</evidence>
<reference evidence="8" key="1">
    <citation type="submission" date="2018-05" db="EMBL/GenBank/DDBJ databases">
        <authorList>
            <person name="Datahose"/>
        </authorList>
    </citation>
    <scope>NUCLEOTIDE SEQUENCE</scope>
</reference>
<proteinExistence type="inferred from homology"/>
<dbReference type="GeneTree" id="ENSGT01010000222588"/>
<dbReference type="Pfam" id="PF02058">
    <property type="entry name" value="Guanylin"/>
    <property type="match status" value="1"/>
</dbReference>
<dbReference type="GO" id="GO:0030250">
    <property type="term" value="F:guanylate cyclase activator activity"/>
    <property type="evidence" value="ECO:0007669"/>
    <property type="project" value="InterPro"/>
</dbReference>
<organism evidence="8 9">
    <name type="scientific">Astatotilapia calliptera</name>
    <name type="common">Eastern happy</name>
    <name type="synonym">Chromis callipterus</name>
    <dbReference type="NCBI Taxonomy" id="8154"/>
    <lineage>
        <taxon>Eukaryota</taxon>
        <taxon>Metazoa</taxon>
        <taxon>Chordata</taxon>
        <taxon>Craniata</taxon>
        <taxon>Vertebrata</taxon>
        <taxon>Euteleostomi</taxon>
        <taxon>Actinopterygii</taxon>
        <taxon>Neopterygii</taxon>
        <taxon>Teleostei</taxon>
        <taxon>Neoteleostei</taxon>
        <taxon>Acanthomorphata</taxon>
        <taxon>Ovalentaria</taxon>
        <taxon>Cichlomorphae</taxon>
        <taxon>Cichliformes</taxon>
        <taxon>Cichlidae</taxon>
        <taxon>African cichlids</taxon>
        <taxon>Pseudocrenilabrinae</taxon>
        <taxon>Haplochromini</taxon>
        <taxon>Astatotilapia</taxon>
    </lineage>
</organism>
<dbReference type="PANTHER" id="PTHR11318">
    <property type="entry name" value="GUANYLIN FAMILY MEMBER"/>
    <property type="match status" value="1"/>
</dbReference>
<dbReference type="PRINTS" id="PR00774">
    <property type="entry name" value="GUANYLIN"/>
</dbReference>
<dbReference type="PANTHER" id="PTHR11318:SF4">
    <property type="entry name" value="GUANYLATE CYCLASE ACTIVATOR 2B"/>
    <property type="match status" value="1"/>
</dbReference>
<reference evidence="8" key="2">
    <citation type="submission" date="2025-08" db="UniProtKB">
        <authorList>
            <consortium name="Ensembl"/>
        </authorList>
    </citation>
    <scope>IDENTIFICATION</scope>
</reference>
<comment type="subcellular location">
    <subcellularLocation>
        <location evidence="1">Secreted</location>
    </subcellularLocation>
</comment>
<dbReference type="Proteomes" id="UP000265100">
    <property type="component" value="Chromosome 5"/>
</dbReference>
<evidence type="ECO:0000256" key="1">
    <source>
        <dbReference type="ARBA" id="ARBA00004613"/>
    </source>
</evidence>
<dbReference type="OrthoDB" id="8936251at2759"/>
<dbReference type="SUPFAM" id="SSF89890">
    <property type="entry name" value="Proguanylin"/>
    <property type="match status" value="1"/>
</dbReference>
<keyword evidence="4" id="KW-0732">Signal</keyword>